<proteinExistence type="predicted"/>
<protein>
    <submittedName>
        <fullName evidence="1">Uncharacterized protein</fullName>
    </submittedName>
</protein>
<accession>A0A1H1L310</accession>
<gene>
    <name evidence="1" type="ORF">SAMN04489717_0080</name>
</gene>
<name>A0A1H1L310_9ACTN</name>
<sequence>MQTGGPELAQRLEDQGWPEEIYADENGTFFYKVVPSLDVAMFMSG</sequence>
<dbReference type="EMBL" id="LT629732">
    <property type="protein sequence ID" value="SDR68948.1"/>
    <property type="molecule type" value="Genomic_DNA"/>
</dbReference>
<organism evidence="1 2">
    <name type="scientific">Actinopolymorpha singaporensis</name>
    <dbReference type="NCBI Taxonomy" id="117157"/>
    <lineage>
        <taxon>Bacteria</taxon>
        <taxon>Bacillati</taxon>
        <taxon>Actinomycetota</taxon>
        <taxon>Actinomycetes</taxon>
        <taxon>Propionibacteriales</taxon>
        <taxon>Actinopolymorphaceae</taxon>
        <taxon>Actinopolymorpha</taxon>
    </lineage>
</organism>
<dbReference type="AlphaFoldDB" id="A0A1H1L310"/>
<keyword evidence="2" id="KW-1185">Reference proteome</keyword>
<evidence type="ECO:0000313" key="2">
    <source>
        <dbReference type="Proteomes" id="UP000198983"/>
    </source>
</evidence>
<reference evidence="1 2" key="1">
    <citation type="submission" date="2016-10" db="EMBL/GenBank/DDBJ databases">
        <authorList>
            <person name="de Groot N.N."/>
        </authorList>
    </citation>
    <scope>NUCLEOTIDE SEQUENCE [LARGE SCALE GENOMIC DNA]</scope>
    <source>
        <strain evidence="1 2">DSM 22024</strain>
    </source>
</reference>
<evidence type="ECO:0000313" key="1">
    <source>
        <dbReference type="EMBL" id="SDR68948.1"/>
    </source>
</evidence>
<dbReference type="Proteomes" id="UP000198983">
    <property type="component" value="Chromosome I"/>
</dbReference>